<evidence type="ECO:0000256" key="6">
    <source>
        <dbReference type="RuleBase" id="RU365090"/>
    </source>
</evidence>
<dbReference type="GO" id="GO:0061599">
    <property type="term" value="F:molybdopterin molybdotransferase activity"/>
    <property type="evidence" value="ECO:0007669"/>
    <property type="project" value="UniProtKB-UniRule"/>
</dbReference>
<dbReference type="Gene3D" id="3.40.980.10">
    <property type="entry name" value="MoaB/Mog-like domain"/>
    <property type="match status" value="1"/>
</dbReference>
<evidence type="ECO:0000313" key="8">
    <source>
        <dbReference type="EMBL" id="KGO91105.1"/>
    </source>
</evidence>
<keyword evidence="6" id="KW-0479">Metal-binding</keyword>
<evidence type="ECO:0000256" key="2">
    <source>
        <dbReference type="ARBA" id="ARBA00005046"/>
    </source>
</evidence>
<comment type="caution">
    <text evidence="8">The sequence shown here is derived from an EMBL/GenBank/DDBJ whole genome shotgun (WGS) entry which is preliminary data.</text>
</comment>
<accession>A0A0A2MS80</accession>
<feature type="domain" description="MoaB/Mog" evidence="7">
    <location>
        <begin position="173"/>
        <end position="311"/>
    </location>
</feature>
<keyword evidence="9" id="KW-1185">Reference proteome</keyword>
<comment type="function">
    <text evidence="1 6">Catalyzes the insertion of molybdate into adenylated molybdopterin with the concomitant release of AMP.</text>
</comment>
<dbReference type="NCBIfam" id="NF045515">
    <property type="entry name" value="Glp_gephyrin"/>
    <property type="match status" value="1"/>
</dbReference>
<dbReference type="InterPro" id="IPR005110">
    <property type="entry name" value="MoeA_linker/N"/>
</dbReference>
<evidence type="ECO:0000256" key="1">
    <source>
        <dbReference type="ARBA" id="ARBA00002901"/>
    </source>
</evidence>
<dbReference type="Pfam" id="PF03453">
    <property type="entry name" value="MoeA_N"/>
    <property type="match status" value="1"/>
</dbReference>
<dbReference type="RefSeq" id="WP_026991607.1">
    <property type="nucleotide sequence ID" value="NZ_JRLY01000025.1"/>
</dbReference>
<dbReference type="GO" id="GO:0006777">
    <property type="term" value="P:Mo-molybdopterin cofactor biosynthetic process"/>
    <property type="evidence" value="ECO:0007669"/>
    <property type="project" value="UniProtKB-UniRule"/>
</dbReference>
<dbReference type="UniPathway" id="UPA00344"/>
<dbReference type="GO" id="GO:0046872">
    <property type="term" value="F:metal ion binding"/>
    <property type="evidence" value="ECO:0007669"/>
    <property type="project" value="UniProtKB-UniRule"/>
</dbReference>
<dbReference type="PANTHER" id="PTHR10192">
    <property type="entry name" value="MOLYBDOPTERIN BIOSYNTHESIS PROTEIN"/>
    <property type="match status" value="1"/>
</dbReference>
<dbReference type="Pfam" id="PF03454">
    <property type="entry name" value="MoeA_C"/>
    <property type="match status" value="1"/>
</dbReference>
<sequence length="392" mass="41890">MIAVQQAKQIIQDAVTEGKIKEFPLQEAFGYTLAEDIIATTDLPNFAQSSMDGYAVKFEDKDKPLTIIGEMAAGVSTQLTIQTGQATRIFTGAPLPNGADTVIMQEKVSVDNKLLTLQDDSLSHGLNVRPKGAEVKSGELAMAKGTYLSAAALGFLAGIGCTHASVYAAPKVAIILTGNELQEPGKPLEFGQVYEANSVLLTAALNRAGINDITILRSEDNLDVLASVLQSALEISDIVLLNGGVSVGDYDYVVGAAAACCIEQKFHKIKQKPGKPLFFGTKQDKLVFGLPGNPSSGLTCFYEYVLPALEKSMHKEPSVIAVTAKATYDYSKSAGLTHFIKAFYKEGRATPLHAQESFRLHSFAQANCFIILPEESTGCKAGDTVDVHLLPL</sequence>
<dbReference type="SUPFAM" id="SSF63867">
    <property type="entry name" value="MoeA C-terminal domain-like"/>
    <property type="match status" value="1"/>
</dbReference>
<keyword evidence="6" id="KW-0500">Molybdenum</keyword>
<gene>
    <name evidence="8" type="ORF">Q766_19715</name>
</gene>
<evidence type="ECO:0000259" key="7">
    <source>
        <dbReference type="SMART" id="SM00852"/>
    </source>
</evidence>
<dbReference type="InterPro" id="IPR036135">
    <property type="entry name" value="MoeA_linker/N_sf"/>
</dbReference>
<dbReference type="NCBIfam" id="TIGR00177">
    <property type="entry name" value="molyb_syn"/>
    <property type="match status" value="1"/>
</dbReference>
<organism evidence="8 9">
    <name type="scientific">Flavobacterium subsaxonicum WB 4.1-42 = DSM 21790</name>
    <dbReference type="NCBI Taxonomy" id="1121898"/>
    <lineage>
        <taxon>Bacteria</taxon>
        <taxon>Pseudomonadati</taxon>
        <taxon>Bacteroidota</taxon>
        <taxon>Flavobacteriia</taxon>
        <taxon>Flavobacteriales</taxon>
        <taxon>Flavobacteriaceae</taxon>
        <taxon>Flavobacterium</taxon>
    </lineage>
</organism>
<dbReference type="InterPro" id="IPR036425">
    <property type="entry name" value="MoaB/Mog-like_dom_sf"/>
</dbReference>
<dbReference type="GO" id="GO:0005829">
    <property type="term" value="C:cytosol"/>
    <property type="evidence" value="ECO:0007669"/>
    <property type="project" value="TreeGrafter"/>
</dbReference>
<comment type="catalytic activity">
    <reaction evidence="5">
        <text>adenylyl-molybdopterin + molybdate = Mo-molybdopterin + AMP + H(+)</text>
        <dbReference type="Rhea" id="RHEA:35047"/>
        <dbReference type="ChEBI" id="CHEBI:15378"/>
        <dbReference type="ChEBI" id="CHEBI:36264"/>
        <dbReference type="ChEBI" id="CHEBI:62727"/>
        <dbReference type="ChEBI" id="CHEBI:71302"/>
        <dbReference type="ChEBI" id="CHEBI:456215"/>
        <dbReference type="EC" id="2.10.1.1"/>
    </reaction>
</comment>
<dbReference type="EC" id="2.10.1.1" evidence="6"/>
<dbReference type="AlphaFoldDB" id="A0A0A2MS80"/>
<reference evidence="8 9" key="1">
    <citation type="submission" date="2013-09" db="EMBL/GenBank/DDBJ databases">
        <authorList>
            <person name="Zeng Z."/>
            <person name="Chen C."/>
        </authorList>
    </citation>
    <scope>NUCLEOTIDE SEQUENCE [LARGE SCALE GENOMIC DNA]</scope>
    <source>
        <strain evidence="8 9">WB 4.1-42</strain>
    </source>
</reference>
<dbReference type="eggNOG" id="COG0303">
    <property type="taxonomic scope" value="Bacteria"/>
</dbReference>
<dbReference type="SUPFAM" id="SSF63882">
    <property type="entry name" value="MoeA N-terminal region -like"/>
    <property type="match status" value="1"/>
</dbReference>
<dbReference type="InterPro" id="IPR005111">
    <property type="entry name" value="MoeA_C_domain_IV"/>
</dbReference>
<name>A0A0A2MS80_9FLAO</name>
<dbReference type="CDD" id="cd00887">
    <property type="entry name" value="MoeA"/>
    <property type="match status" value="1"/>
</dbReference>
<evidence type="ECO:0000313" key="9">
    <source>
        <dbReference type="Proteomes" id="UP000030111"/>
    </source>
</evidence>
<comment type="cofactor">
    <cofactor evidence="6">
        <name>Mg(2+)</name>
        <dbReference type="ChEBI" id="CHEBI:18420"/>
    </cofactor>
</comment>
<dbReference type="PANTHER" id="PTHR10192:SF5">
    <property type="entry name" value="GEPHYRIN"/>
    <property type="match status" value="1"/>
</dbReference>
<comment type="pathway">
    <text evidence="2 6">Cofactor biosynthesis; molybdopterin biosynthesis.</text>
</comment>
<dbReference type="InterPro" id="IPR001453">
    <property type="entry name" value="MoaB/Mog_dom"/>
</dbReference>
<dbReference type="InterPro" id="IPR036688">
    <property type="entry name" value="MoeA_C_domain_IV_sf"/>
</dbReference>
<dbReference type="OrthoDB" id="9804758at2"/>
<keyword evidence="4 6" id="KW-0501">Molybdenum cofactor biosynthesis</keyword>
<dbReference type="Gene3D" id="3.90.105.10">
    <property type="entry name" value="Molybdopterin biosynthesis moea protein, domain 2"/>
    <property type="match status" value="1"/>
</dbReference>
<comment type="similarity">
    <text evidence="3 6">Belongs to the MoeA family.</text>
</comment>
<keyword evidence="6" id="KW-0460">Magnesium</keyword>
<dbReference type="Pfam" id="PF00994">
    <property type="entry name" value="MoCF_biosynth"/>
    <property type="match status" value="1"/>
</dbReference>
<proteinExistence type="inferred from homology"/>
<dbReference type="Gene3D" id="2.170.190.11">
    <property type="entry name" value="Molybdopterin biosynthesis moea protein, domain 3"/>
    <property type="match status" value="1"/>
</dbReference>
<dbReference type="SUPFAM" id="SSF53218">
    <property type="entry name" value="Molybdenum cofactor biosynthesis proteins"/>
    <property type="match status" value="1"/>
</dbReference>
<evidence type="ECO:0000256" key="5">
    <source>
        <dbReference type="ARBA" id="ARBA00047317"/>
    </source>
</evidence>
<keyword evidence="6" id="KW-0808">Transferase</keyword>
<dbReference type="Proteomes" id="UP000030111">
    <property type="component" value="Unassembled WGS sequence"/>
</dbReference>
<evidence type="ECO:0000256" key="3">
    <source>
        <dbReference type="ARBA" id="ARBA00010763"/>
    </source>
</evidence>
<dbReference type="SMART" id="SM00852">
    <property type="entry name" value="MoCF_biosynth"/>
    <property type="match status" value="1"/>
</dbReference>
<dbReference type="InterPro" id="IPR038987">
    <property type="entry name" value="MoeA-like"/>
</dbReference>
<evidence type="ECO:0000256" key="4">
    <source>
        <dbReference type="ARBA" id="ARBA00023150"/>
    </source>
</evidence>
<dbReference type="EMBL" id="JRLY01000025">
    <property type="protein sequence ID" value="KGO91105.1"/>
    <property type="molecule type" value="Genomic_DNA"/>
</dbReference>
<dbReference type="STRING" id="1121898.GCA_000422725_00112"/>
<protein>
    <recommendedName>
        <fullName evidence="6">Molybdopterin molybdenumtransferase</fullName>
        <ecNumber evidence="6">2.10.1.1</ecNumber>
    </recommendedName>
</protein>
<dbReference type="Gene3D" id="2.40.340.10">
    <property type="entry name" value="MoeA, C-terminal, domain IV"/>
    <property type="match status" value="1"/>
</dbReference>